<dbReference type="Pfam" id="PF17675">
    <property type="entry name" value="APG6_N"/>
    <property type="match status" value="1"/>
</dbReference>
<organism evidence="6 7">
    <name type="scientific">Zygosaccharomyces mellis</name>
    <dbReference type="NCBI Taxonomy" id="42258"/>
    <lineage>
        <taxon>Eukaryota</taxon>
        <taxon>Fungi</taxon>
        <taxon>Dikarya</taxon>
        <taxon>Ascomycota</taxon>
        <taxon>Saccharomycotina</taxon>
        <taxon>Saccharomycetes</taxon>
        <taxon>Saccharomycetales</taxon>
        <taxon>Saccharomycetaceae</taxon>
        <taxon>Zygosaccharomyces</taxon>
    </lineage>
</organism>
<dbReference type="GO" id="GO:0000407">
    <property type="term" value="C:phagophore assembly site"/>
    <property type="evidence" value="ECO:0007669"/>
    <property type="project" value="TreeGrafter"/>
</dbReference>
<evidence type="ECO:0000313" key="6">
    <source>
        <dbReference type="EMBL" id="GCF00837.1"/>
    </source>
</evidence>
<dbReference type="GO" id="GO:0000045">
    <property type="term" value="P:autophagosome assembly"/>
    <property type="evidence" value="ECO:0007669"/>
    <property type="project" value="TreeGrafter"/>
</dbReference>
<evidence type="ECO:0000259" key="5">
    <source>
        <dbReference type="Pfam" id="PF17675"/>
    </source>
</evidence>
<dbReference type="GO" id="GO:0034271">
    <property type="term" value="C:phosphatidylinositol 3-kinase complex, class III, type I"/>
    <property type="evidence" value="ECO:0007669"/>
    <property type="project" value="TreeGrafter"/>
</dbReference>
<dbReference type="Pfam" id="PF04111">
    <property type="entry name" value="APG6"/>
    <property type="match status" value="1"/>
</dbReference>
<comment type="caution">
    <text evidence="6">The sequence shown here is derived from an EMBL/GenBank/DDBJ whole genome shotgun (WGS) entry which is preliminary data.</text>
</comment>
<comment type="similarity">
    <text evidence="1">Belongs to the beclin family.</text>
</comment>
<dbReference type="GO" id="GO:0030674">
    <property type="term" value="F:protein-macromolecule adaptor activity"/>
    <property type="evidence" value="ECO:0007669"/>
    <property type="project" value="TreeGrafter"/>
</dbReference>
<gene>
    <name evidence="6" type="primary">ATG6</name>
    <name evidence="6" type="ORF">ZYGM_002630</name>
</gene>
<dbReference type="GO" id="GO:0034272">
    <property type="term" value="C:phosphatidylinositol 3-kinase complex, class III, type II"/>
    <property type="evidence" value="ECO:0007669"/>
    <property type="project" value="TreeGrafter"/>
</dbReference>
<dbReference type="Proteomes" id="UP000301737">
    <property type="component" value="Unassembled WGS sequence"/>
</dbReference>
<feature type="compositionally biased region" description="Polar residues" evidence="3">
    <location>
        <begin position="88"/>
        <end position="101"/>
    </location>
</feature>
<feature type="coiled-coil region" evidence="2">
    <location>
        <begin position="200"/>
        <end position="234"/>
    </location>
</feature>
<keyword evidence="7" id="KW-1185">Reference proteome</keyword>
<evidence type="ECO:0000313" key="7">
    <source>
        <dbReference type="Proteomes" id="UP000301737"/>
    </source>
</evidence>
<reference evidence="6 7" key="1">
    <citation type="submission" date="2019-01" db="EMBL/GenBank/DDBJ databases">
        <title>Draft Genome Sequencing of Zygosaccharomyces mellis Ca-7.</title>
        <authorList>
            <person name="Shiwa Y."/>
            <person name="Kanesaki Y."/>
            <person name="Ishige T."/>
            <person name="Mura K."/>
            <person name="Hori T."/>
            <person name="Tamura T."/>
        </authorList>
    </citation>
    <scope>NUCLEOTIDE SEQUENCE [LARGE SCALE GENOMIC DNA]</scope>
    <source>
        <strain evidence="6 7">Ca-7</strain>
    </source>
</reference>
<keyword evidence="2" id="KW-0175">Coiled coil</keyword>
<dbReference type="Gene3D" id="1.10.418.40">
    <property type="entry name" value="Autophagy protein 6/Beclin 1"/>
    <property type="match status" value="1"/>
</dbReference>
<dbReference type="OrthoDB" id="20368at2759"/>
<dbReference type="InterPro" id="IPR007243">
    <property type="entry name" value="Atg6/Beclin"/>
</dbReference>
<feature type="domain" description="Atg6/beclin coiled-coil" evidence="5">
    <location>
        <begin position="147"/>
        <end position="277"/>
    </location>
</feature>
<evidence type="ECO:0000256" key="1">
    <source>
        <dbReference type="ARBA" id="ARBA00005965"/>
    </source>
</evidence>
<dbReference type="InterPro" id="IPR040455">
    <property type="entry name" value="Atg6_BARA"/>
</dbReference>
<dbReference type="GO" id="GO:0000423">
    <property type="term" value="P:mitophagy"/>
    <property type="evidence" value="ECO:0007669"/>
    <property type="project" value="TreeGrafter"/>
</dbReference>
<evidence type="ECO:0000256" key="2">
    <source>
        <dbReference type="SAM" id="Coils"/>
    </source>
</evidence>
<dbReference type="GO" id="GO:0043548">
    <property type="term" value="F:phosphatidylinositol 3-kinase binding"/>
    <property type="evidence" value="ECO:0007669"/>
    <property type="project" value="TreeGrafter"/>
</dbReference>
<dbReference type="EMBL" id="BIMX01000022">
    <property type="protein sequence ID" value="GCF00837.1"/>
    <property type="molecule type" value="Genomic_DNA"/>
</dbReference>
<dbReference type="AlphaFoldDB" id="A0A4C2EBY6"/>
<evidence type="ECO:0000256" key="3">
    <source>
        <dbReference type="SAM" id="MobiDB-lite"/>
    </source>
</evidence>
<dbReference type="GO" id="GO:0045324">
    <property type="term" value="P:late endosome to vacuole transport"/>
    <property type="evidence" value="ECO:0007669"/>
    <property type="project" value="TreeGrafter"/>
</dbReference>
<proteinExistence type="inferred from homology"/>
<sequence length="544" mass="62031">MKTFNKAGPKCQNCQLPLEIDSSLFDLSLAQRDMLVNFSNEYNPSNYKIPTDRLNMLEKIVSPAELNIQNSLLDSYVFLQGSPHEEPSSNQKLLDASSQTAFREDDSGDELDDNQPSSPTARTLSTQITALANVFNVLSSKSNIDYPVCQDCCNILIQRLQSEYDDAIKEKDTYTQFLLRIEKQKQLSSADSPDVTSEEVNRLKSEREKLFEKLLQLEKQDEELDQELMTLQSHLEDRVQHENENLKKKNIEDLEQLEFSKEVRSLKDQYELTLNNLDKLRKINIYNETFKISHEGPFGVINGLRIGGFDEMIVPWNEINAGLGQVVLLLATICTRLKIKLKNYKLQPMGSFSIISKYIQETQEWENYEVYGSENFKLGKIFRKETTFDKAMVCILGVIQQMAIWLSKSNTSSTNDGQSPAVSVDDNVDLPYLMHKDKINGNSVKLFGAKPGMEWTIAMKFLLTNAKWLLAPLLLVKRLRELSFGLNVDYLDVGKIVQTISSSVPNDLEERQVIKHAAETLDSLTTIDPDHLILTARLEIDELH</sequence>
<dbReference type="PANTHER" id="PTHR12768:SF4">
    <property type="entry name" value="BECLIN-1"/>
    <property type="match status" value="1"/>
</dbReference>
<feature type="region of interest" description="Disordered" evidence="3">
    <location>
        <begin position="83"/>
        <end position="122"/>
    </location>
</feature>
<feature type="domain" description="Atg6 BARA" evidence="4">
    <location>
        <begin position="280"/>
        <end position="471"/>
    </location>
</feature>
<evidence type="ECO:0000259" key="4">
    <source>
        <dbReference type="Pfam" id="PF04111"/>
    </source>
</evidence>
<dbReference type="InterPro" id="IPR038274">
    <property type="entry name" value="Atg6/Beclin_C_sf"/>
</dbReference>
<protein>
    <submittedName>
        <fullName evidence="6">Autophagy protein 6</fullName>
    </submittedName>
</protein>
<dbReference type="InterPro" id="IPR041691">
    <property type="entry name" value="Atg6/beclin_CC"/>
</dbReference>
<dbReference type="PANTHER" id="PTHR12768">
    <property type="entry name" value="BECLIN 1"/>
    <property type="match status" value="1"/>
</dbReference>
<accession>A0A4C2EBY6</accession>
<dbReference type="GO" id="GO:0006995">
    <property type="term" value="P:cellular response to nitrogen starvation"/>
    <property type="evidence" value="ECO:0007669"/>
    <property type="project" value="TreeGrafter"/>
</dbReference>
<name>A0A4C2EBY6_9SACH</name>